<proteinExistence type="predicted"/>
<keyword evidence="1" id="KW-0175">Coiled coil</keyword>
<dbReference type="RefSeq" id="WP_015061589.1">
    <property type="nucleotide sequence ID" value="NC_019315.1"/>
</dbReference>
<feature type="coiled-coil region" evidence="1">
    <location>
        <begin position="79"/>
        <end position="113"/>
    </location>
</feature>
<accession>I2ECB9</accession>
<evidence type="ECO:0000256" key="1">
    <source>
        <dbReference type="SAM" id="Coils"/>
    </source>
</evidence>
<dbReference type="EMBL" id="JQ684024">
    <property type="protein sequence ID" value="AFJ97316.1"/>
    <property type="molecule type" value="Genomic_DNA"/>
</dbReference>
<name>I2ECB9_9RHOB</name>
<evidence type="ECO:0000313" key="3">
    <source>
        <dbReference type="EMBL" id="AFJ97316.1"/>
    </source>
</evidence>
<dbReference type="AlphaFoldDB" id="I2ECB9"/>
<sequence>MTKLSLREAAKTFDVSRPTLTKALKIGKISGEQDATGGWKVDYSELARVYQIRLKSTVNTGEDELVNITGTNTSFAGEVERLKAALLLAETRAEAAERLAQERAERIEDLRRMLPGPKSALPSQRRGWWPWNRT</sequence>
<organism evidence="3">
    <name type="scientific">Paracoccus haeundaensis</name>
    <dbReference type="NCBI Taxonomy" id="225362"/>
    <lineage>
        <taxon>Bacteria</taxon>
        <taxon>Pseudomonadati</taxon>
        <taxon>Pseudomonadota</taxon>
        <taxon>Alphaproteobacteria</taxon>
        <taxon>Rhodobacterales</taxon>
        <taxon>Paracoccaceae</taxon>
        <taxon>Paracoccus</taxon>
    </lineage>
</organism>
<feature type="region of interest" description="Disordered" evidence="2">
    <location>
        <begin position="115"/>
        <end position="134"/>
    </location>
</feature>
<evidence type="ECO:0000256" key="2">
    <source>
        <dbReference type="SAM" id="MobiDB-lite"/>
    </source>
</evidence>
<geneLocation type="plasmid" evidence="3">
    <name>pHAE2</name>
</geneLocation>
<reference evidence="3" key="1">
    <citation type="journal article" date="2013" name="PLoS ONE">
        <title>Plasmids of Carotenoid-Producing Paracoccus spp. (Alphaproteobacteria) - Structure, Diversity and Evolution.</title>
        <authorList>
            <person name="Maj A."/>
            <person name="Dziewit L."/>
            <person name="Czarnecki J."/>
            <person name="Wlodarczyk M."/>
            <person name="Baj J."/>
            <person name="Skrzypczyk G."/>
            <person name="Giersz D."/>
            <person name="Bartosik D."/>
        </authorList>
    </citation>
    <scope>NUCLEOTIDE SEQUENCE</scope>
    <source>
        <strain evidence="3">LMG P-21903</strain>
        <plasmid evidence="3">pHAE2</plasmid>
    </source>
</reference>
<keyword evidence="3" id="KW-0614">Plasmid</keyword>
<protein>
    <submittedName>
        <fullName evidence="3">Putative site-specific recombinase-resolvase</fullName>
    </submittedName>
</protein>